<evidence type="ECO:0000259" key="2">
    <source>
        <dbReference type="Pfam" id="PF00534"/>
    </source>
</evidence>
<feature type="domain" description="Glycosyl transferase family 1" evidence="2">
    <location>
        <begin position="199"/>
        <end position="352"/>
    </location>
</feature>
<dbReference type="SUPFAM" id="SSF53756">
    <property type="entry name" value="UDP-Glycosyltransferase/glycogen phosphorylase"/>
    <property type="match status" value="1"/>
</dbReference>
<proteinExistence type="predicted"/>
<dbReference type="Proteomes" id="UP000176651">
    <property type="component" value="Unassembled WGS sequence"/>
</dbReference>
<organism evidence="4 5">
    <name type="scientific">candidate division Kazan bacterium RBG_13_50_9</name>
    <dbReference type="NCBI Taxonomy" id="1798535"/>
    <lineage>
        <taxon>Bacteria</taxon>
        <taxon>Bacteria division Kazan-3B-28</taxon>
    </lineage>
</organism>
<keyword evidence="1" id="KW-0808">Transferase</keyword>
<evidence type="ECO:0008006" key="6">
    <source>
        <dbReference type="Google" id="ProtNLM"/>
    </source>
</evidence>
<sequence>MQPSKDQTYRIGIDARMFGTAHAAGIGQYAEELIGNVVRQDTDNQYRVFVAPAASVGFPIYGPNLEKVVASFRHYTYGEQFLYPAVLVKAGLDLIHYTNFNSPVFFTRIPSIVTIHDLTLWFFAGRTHRGWLKKALYRFVVRRACQNAKGIIAITKATRDDIVRVLGIPASKITVIYEAVAKRYRPISNPERLSALKHKFNIAKPYALYVGQWRDHKNLVRLIRAFGLLRRRYHLDYQLVLAGKIDNRYPQVPDTIRELGLKDEVVLAGYVADTDLPYLYNGAEFFVFPSLYEGFGLPPLEAMACGTPVVSSNVSCMPEVLGDAAYYFDPRKVEAMAKTMAEVAKSYALKRSLKLKGLRQVRQYSFEKMARQTIKLYHRVLEAN</sequence>
<feature type="domain" description="Glycosyltransferase subfamily 4-like N-terminal" evidence="3">
    <location>
        <begin position="70"/>
        <end position="180"/>
    </location>
</feature>
<dbReference type="PANTHER" id="PTHR46401">
    <property type="entry name" value="GLYCOSYLTRANSFERASE WBBK-RELATED"/>
    <property type="match status" value="1"/>
</dbReference>
<dbReference type="Pfam" id="PF13439">
    <property type="entry name" value="Glyco_transf_4"/>
    <property type="match status" value="1"/>
</dbReference>
<dbReference type="Pfam" id="PF00534">
    <property type="entry name" value="Glycos_transf_1"/>
    <property type="match status" value="1"/>
</dbReference>
<evidence type="ECO:0000259" key="3">
    <source>
        <dbReference type="Pfam" id="PF13439"/>
    </source>
</evidence>
<dbReference type="GO" id="GO:0009103">
    <property type="term" value="P:lipopolysaccharide biosynthetic process"/>
    <property type="evidence" value="ECO:0007669"/>
    <property type="project" value="TreeGrafter"/>
</dbReference>
<gene>
    <name evidence="4" type="ORF">A2V68_00630</name>
</gene>
<dbReference type="STRING" id="1798535.A2V68_00630"/>
<evidence type="ECO:0000256" key="1">
    <source>
        <dbReference type="ARBA" id="ARBA00022679"/>
    </source>
</evidence>
<reference evidence="4 5" key="1">
    <citation type="journal article" date="2016" name="Nat. Commun.">
        <title>Thousands of microbial genomes shed light on interconnected biogeochemical processes in an aquifer system.</title>
        <authorList>
            <person name="Anantharaman K."/>
            <person name="Brown C.T."/>
            <person name="Hug L.A."/>
            <person name="Sharon I."/>
            <person name="Castelle C.J."/>
            <person name="Probst A.J."/>
            <person name="Thomas B.C."/>
            <person name="Singh A."/>
            <person name="Wilkins M.J."/>
            <person name="Karaoz U."/>
            <person name="Brodie E.L."/>
            <person name="Williams K.H."/>
            <person name="Hubbard S.S."/>
            <person name="Banfield J.F."/>
        </authorList>
    </citation>
    <scope>NUCLEOTIDE SEQUENCE [LARGE SCALE GENOMIC DNA]</scope>
</reference>
<dbReference type="AlphaFoldDB" id="A0A1F4NSK7"/>
<dbReference type="FunFam" id="3.40.50.2000:FF:000119">
    <property type="entry name" value="Glycosyl transferase group 1"/>
    <property type="match status" value="1"/>
</dbReference>
<dbReference type="EMBL" id="META01000003">
    <property type="protein sequence ID" value="OGB74258.1"/>
    <property type="molecule type" value="Genomic_DNA"/>
</dbReference>
<dbReference type="Gene3D" id="3.40.50.2000">
    <property type="entry name" value="Glycogen Phosphorylase B"/>
    <property type="match status" value="2"/>
</dbReference>
<comment type="caution">
    <text evidence="4">The sequence shown here is derived from an EMBL/GenBank/DDBJ whole genome shotgun (WGS) entry which is preliminary data.</text>
</comment>
<evidence type="ECO:0000313" key="4">
    <source>
        <dbReference type="EMBL" id="OGB74258.1"/>
    </source>
</evidence>
<accession>A0A1F4NSK7</accession>
<dbReference type="GO" id="GO:0016757">
    <property type="term" value="F:glycosyltransferase activity"/>
    <property type="evidence" value="ECO:0007669"/>
    <property type="project" value="InterPro"/>
</dbReference>
<dbReference type="InterPro" id="IPR001296">
    <property type="entry name" value="Glyco_trans_1"/>
</dbReference>
<dbReference type="PANTHER" id="PTHR46401:SF2">
    <property type="entry name" value="GLYCOSYLTRANSFERASE WBBK-RELATED"/>
    <property type="match status" value="1"/>
</dbReference>
<evidence type="ECO:0000313" key="5">
    <source>
        <dbReference type="Proteomes" id="UP000176651"/>
    </source>
</evidence>
<dbReference type="InterPro" id="IPR028098">
    <property type="entry name" value="Glyco_trans_4-like_N"/>
</dbReference>
<name>A0A1F4NSK7_UNCK3</name>
<protein>
    <recommendedName>
        <fullName evidence="6">Glycosyl transferase family 1</fullName>
    </recommendedName>
</protein>
<dbReference type="CDD" id="cd03809">
    <property type="entry name" value="GT4_MtfB-like"/>
    <property type="match status" value="1"/>
</dbReference>